<keyword evidence="1" id="KW-0175">Coiled coil</keyword>
<accession>A0A2H0N6C0</accession>
<dbReference type="SUPFAM" id="SSF82185">
    <property type="entry name" value="Histone H3 K4-specific methyltransferase SET7/9 N-terminal domain"/>
    <property type="match status" value="1"/>
</dbReference>
<reference evidence="2 3" key="1">
    <citation type="submission" date="2017-09" db="EMBL/GenBank/DDBJ databases">
        <title>Depth-based differentiation of microbial function through sediment-hosted aquifers and enrichment of novel symbionts in the deep terrestrial subsurface.</title>
        <authorList>
            <person name="Probst A.J."/>
            <person name="Ladd B."/>
            <person name="Jarett J.K."/>
            <person name="Geller-Mcgrath D.E."/>
            <person name="Sieber C.M."/>
            <person name="Emerson J.B."/>
            <person name="Anantharaman K."/>
            <person name="Thomas B.C."/>
            <person name="Malmstrom R."/>
            <person name="Stieglmeier M."/>
            <person name="Klingl A."/>
            <person name="Woyke T."/>
            <person name="Ryan C.M."/>
            <person name="Banfield J.F."/>
        </authorList>
    </citation>
    <scope>NUCLEOTIDE SEQUENCE [LARGE SCALE GENOMIC DNA]</scope>
    <source>
        <strain evidence="2">CG11_big_fil_rev_8_21_14_0_20_39_34</strain>
    </source>
</reference>
<evidence type="ECO:0000313" key="3">
    <source>
        <dbReference type="Proteomes" id="UP000229600"/>
    </source>
</evidence>
<gene>
    <name evidence="2" type="ORF">COV59_01100</name>
</gene>
<organism evidence="2 3">
    <name type="scientific">Candidatus Magasanikbacteria bacterium CG11_big_fil_rev_8_21_14_0_20_39_34</name>
    <dbReference type="NCBI Taxonomy" id="1974653"/>
    <lineage>
        <taxon>Bacteria</taxon>
        <taxon>Candidatus Magasanikiibacteriota</taxon>
    </lineage>
</organism>
<evidence type="ECO:0000313" key="2">
    <source>
        <dbReference type="EMBL" id="PIR04427.1"/>
    </source>
</evidence>
<comment type="caution">
    <text evidence="2">The sequence shown here is derived from an EMBL/GenBank/DDBJ whole genome shotgun (WGS) entry which is preliminary data.</text>
</comment>
<feature type="coiled-coil region" evidence="1">
    <location>
        <begin position="696"/>
        <end position="758"/>
    </location>
</feature>
<name>A0A2H0N6C0_9BACT</name>
<proteinExistence type="predicted"/>
<dbReference type="EMBL" id="PCWN01000003">
    <property type="protein sequence ID" value="PIR04427.1"/>
    <property type="molecule type" value="Genomic_DNA"/>
</dbReference>
<evidence type="ECO:0000256" key="1">
    <source>
        <dbReference type="SAM" id="Coils"/>
    </source>
</evidence>
<sequence length="1749" mass="199131">MPQSSAYKERVQQEVLGTKKVLRDFGIEKIKSDADLFKALRALRDAGRLDELKALLHARREAITTALGKTIILGGRDGKSRYFEGEVVDDLPNGVGRIIEGKKVEADGEFKDGYLQHGIAYRYDGETLRFTTIVEEAYPNGRVKSGSIINAKDGRRLSSEAFHEDGTTDQGELIDENGIVLKEGAFVVYDKHLLLSSGQIEHYPHTHTVHIGDQDIPIVRTDANSYRFEKQADTYQEMPEGKGTTTDTKGQVYEIYFEDGKDYRAQGYVKVYKSAEEHKLLRILNREISFAPPALDQDAIQQKLAELRTGKGEEATLRTELSDLYKTTHDAHTTFNNELVPFIQKNYVDASVGDIQSKLKIGHFATKLNAKITTLKKQANTEPDQITLKHALDTIRYQGFTKGATESLKDLLAEYCTIDNSTGGFISDSNKDAFLAAYSANMEATLAQIRSTLDTTAEAFLDEKKAREITSGNIHKWFKELGEAKGFSFSVAGSTFEFRANLQPDGSLHAQYDEDEMNIVLNGDALTATVRIAGKESQRSLPNSKESLKLLLLGFKAELEKKEQSRAVEAAIQTAANAHIWPCWDEKTQSPASPAKLDEDTGKNFDAARRRVLHTLDFSIDRDTYFEIYTQWFDAHIAEYGSSGEYFADVYKGDREKKFRIIQLLEKDSFNEDEKGELTELLSYLEKDVKGNHDLMSALEYSSDTLKEQIKTLKKKLGIKKEKKSPTDAPKKVEVTQTEQFQRDLQDAQNDIAQMRTILVKDSLSEYDEATLGDLAETLRFTLERLEQIDPTLYDQLDTTKKALWAELKLNQETAEQPGNEFVRDHTETPEDSEPRMGPYAEYDTKKISSAIHAVKELVILLSETDEELEDATPFMEFEMDLIALLYLTSNKSGRKTEVLSALHGVFDNPGQFFESLNNIEDVIADEYRERTLESPISAEDRALAMNILNILNKDSDLSLSVLEKRAYYCAKCIVDEREDTFLRIYRSTVTDTPDESIESQRMLALVGQKNIPEALTAEKVNEILKGYYYTRINEHIERMERAQATKGRDYATRIKGVAQQKSVSEMDETERTILESDINVLLLTRGKSEYKKQKQEAVIGALNGQFENYEQLLEAIYKKNLELVIYKRDHSTALPPDEYALVRALIDANNEEEEIVHKDRPEEKQIVPAKHSLFRIDKNIRMIRGIVRTGGAQWLRIHLGDPLRVQERNGTITLPAQTERRIANLKSKYPDLCKDPEGNEISDIELTQKLQNLLEDYYYFEIKTNRANLEERKENVFEHKAFSEMSPSDEQRFVNNLVFFGVHHIERRRMVMGIFGLTPEEYNAFLLEVKKVDDEYTRFKIANAEKPTQEEMSLAHALRKGNELDPKLKHILDERQKYRRNRRAIPKDLELNRDQHNQVRMSLHDVETQFIELRRGLLSKDAVRLYALEPILRKYGAITEERIKNAQQAYTGTQDVSSISRQTWNDAYTKHFYWRLKQAQEKKIADDAAREKRVQTGQRVRATGGTSDAQLAGKLGGLFANVLQDVDLSRAQYAPEKIDAILSGHSEVLTRYVKARPGATYTTEFLTKYLTKEKLKALEKIVGDKKYSPLFEELSLTIVLVEPKFNGEDGADQDIEGEEIDLDLSIPNSLDSLREALEDLLKEQEEQNAEEKINAYILKFLENYEIQGNPGEDNLENIFLVQGETRISAADFATEKFENLSNEFIEKNIAKGANVLSITEAFIDIVKNTLSESADGEEDNNTETLDEE</sequence>
<protein>
    <submittedName>
        <fullName evidence="2">Uncharacterized protein</fullName>
    </submittedName>
</protein>
<dbReference type="Proteomes" id="UP000229600">
    <property type="component" value="Unassembled WGS sequence"/>
</dbReference>